<evidence type="ECO:0000256" key="3">
    <source>
        <dbReference type="ARBA" id="ARBA00023125"/>
    </source>
</evidence>
<dbReference type="PANTHER" id="PTHR31845">
    <property type="entry name" value="FINGER DOMAIN PROTEIN, PUTATIVE-RELATED"/>
    <property type="match status" value="1"/>
</dbReference>
<feature type="region of interest" description="Disordered" evidence="6">
    <location>
        <begin position="1"/>
        <end position="22"/>
    </location>
</feature>
<protein>
    <recommendedName>
        <fullName evidence="7">Zn(2)-C6 fungal-type domain-containing protein</fullName>
    </recommendedName>
</protein>
<dbReference type="EMBL" id="JARIHO010000029">
    <property type="protein sequence ID" value="KAJ7337424.1"/>
    <property type="molecule type" value="Genomic_DNA"/>
</dbReference>
<keyword evidence="3" id="KW-0238">DNA-binding</keyword>
<comment type="caution">
    <text evidence="8">The sequence shown here is derived from an EMBL/GenBank/DDBJ whole genome shotgun (WGS) entry which is preliminary data.</text>
</comment>
<dbReference type="PROSITE" id="PS50048">
    <property type="entry name" value="ZN2_CY6_FUNGAL_2"/>
    <property type="match status" value="1"/>
</dbReference>
<keyword evidence="2" id="KW-0805">Transcription regulation</keyword>
<dbReference type="Pfam" id="PF00172">
    <property type="entry name" value="Zn_clus"/>
    <property type="match status" value="1"/>
</dbReference>
<gene>
    <name evidence="8" type="ORF">DFH08DRAFT_876796</name>
</gene>
<evidence type="ECO:0000259" key="7">
    <source>
        <dbReference type="PROSITE" id="PS50048"/>
    </source>
</evidence>
<dbReference type="CDD" id="cd00067">
    <property type="entry name" value="GAL4"/>
    <property type="match status" value="1"/>
</dbReference>
<sequence>MKRATTSSENPPPKRTKASQACTSCRKQKSRCEILEVRPTPGVPIIIRCHRCKTLNAQCSFETSELIHFSPKTILHTSPAVPSPAAPTLTTSESRDGGAGLSTLAAVASARPNVAEAPLNHISGSFRMRPEDLVPTATTPIWGSVSRVDWTATPMLAIQELARCPRTDTGVQLPSADRLSDILSPTEITSLLEVFETRYAPWLCAQPGPLEGSNSLLDIVRCTIASRHLSPTARSTIAPRLQKLTEDVFLREIFNPQPPLESIHALLILSVWTPICGTGAEARDGRLLIASAVSMAMNLHLQSESKRVISLRSDMGGLLSGPDKQADLIDSIQRWRLWMHLSTSESMLCLGTGRMPVSHFSLSDHEIINLSAMADFTLSAVRDIRLGLGAKLFDISETALTFRVKSVDESEAFFDKINTSIQLLEGLSRLIMPFPSITQHDTFYSQMLILQYHACRLLVIHHALREIRTAYERDRPQIPWLSAEVRGQALSFVWGYPALISAETVLSTFLLPSDLTLLSTAPDNLYAMVTFAATWLFVSNFSLVQLGKGHLGGASERLQSMTIQRLNKIAHAPDHAAARCGHVLGALMHAWQKRKPRDIPWDGLIPTGMCGLPNVPLCPFPSSDPLSGDENLNPPSYPDLFMDDAFWASFVTNLNSDTLPAETHSAVLP</sequence>
<keyword evidence="5" id="KW-0539">Nucleus</keyword>
<name>A0AAD6ZSS1_9AGAR</name>
<keyword evidence="4" id="KW-0804">Transcription</keyword>
<dbReference type="SUPFAM" id="SSF57701">
    <property type="entry name" value="Zn2/Cys6 DNA-binding domain"/>
    <property type="match status" value="1"/>
</dbReference>
<organism evidence="8 9">
    <name type="scientific">Mycena albidolilacea</name>
    <dbReference type="NCBI Taxonomy" id="1033008"/>
    <lineage>
        <taxon>Eukaryota</taxon>
        <taxon>Fungi</taxon>
        <taxon>Dikarya</taxon>
        <taxon>Basidiomycota</taxon>
        <taxon>Agaricomycotina</taxon>
        <taxon>Agaricomycetes</taxon>
        <taxon>Agaricomycetidae</taxon>
        <taxon>Agaricales</taxon>
        <taxon>Marasmiineae</taxon>
        <taxon>Mycenaceae</taxon>
        <taxon>Mycena</taxon>
    </lineage>
</organism>
<feature type="region of interest" description="Disordered" evidence="6">
    <location>
        <begin position="78"/>
        <end position="97"/>
    </location>
</feature>
<dbReference type="SMART" id="SM00066">
    <property type="entry name" value="GAL4"/>
    <property type="match status" value="1"/>
</dbReference>
<dbReference type="Proteomes" id="UP001218218">
    <property type="component" value="Unassembled WGS sequence"/>
</dbReference>
<evidence type="ECO:0000256" key="2">
    <source>
        <dbReference type="ARBA" id="ARBA00023015"/>
    </source>
</evidence>
<comment type="subcellular location">
    <subcellularLocation>
        <location evidence="1">Nucleus</location>
    </subcellularLocation>
</comment>
<evidence type="ECO:0000256" key="5">
    <source>
        <dbReference type="ARBA" id="ARBA00023242"/>
    </source>
</evidence>
<dbReference type="InterPro" id="IPR036864">
    <property type="entry name" value="Zn2-C6_fun-type_DNA-bd_sf"/>
</dbReference>
<evidence type="ECO:0000256" key="4">
    <source>
        <dbReference type="ARBA" id="ARBA00023163"/>
    </source>
</evidence>
<keyword evidence="9" id="KW-1185">Reference proteome</keyword>
<dbReference type="GO" id="GO:0000976">
    <property type="term" value="F:transcription cis-regulatory region binding"/>
    <property type="evidence" value="ECO:0007669"/>
    <property type="project" value="TreeGrafter"/>
</dbReference>
<accession>A0AAD6ZSS1</accession>
<dbReference type="GO" id="GO:0000981">
    <property type="term" value="F:DNA-binding transcription factor activity, RNA polymerase II-specific"/>
    <property type="evidence" value="ECO:0007669"/>
    <property type="project" value="InterPro"/>
</dbReference>
<dbReference type="InterPro" id="IPR051089">
    <property type="entry name" value="prtT"/>
</dbReference>
<evidence type="ECO:0000313" key="9">
    <source>
        <dbReference type="Proteomes" id="UP001218218"/>
    </source>
</evidence>
<dbReference type="Gene3D" id="4.10.240.10">
    <property type="entry name" value="Zn(2)-C6 fungal-type DNA-binding domain"/>
    <property type="match status" value="1"/>
</dbReference>
<reference evidence="8" key="1">
    <citation type="submission" date="2023-03" db="EMBL/GenBank/DDBJ databases">
        <title>Massive genome expansion in bonnet fungi (Mycena s.s.) driven by repeated elements and novel gene families across ecological guilds.</title>
        <authorList>
            <consortium name="Lawrence Berkeley National Laboratory"/>
            <person name="Harder C.B."/>
            <person name="Miyauchi S."/>
            <person name="Viragh M."/>
            <person name="Kuo A."/>
            <person name="Thoen E."/>
            <person name="Andreopoulos B."/>
            <person name="Lu D."/>
            <person name="Skrede I."/>
            <person name="Drula E."/>
            <person name="Henrissat B."/>
            <person name="Morin E."/>
            <person name="Kohler A."/>
            <person name="Barry K."/>
            <person name="LaButti K."/>
            <person name="Morin E."/>
            <person name="Salamov A."/>
            <person name="Lipzen A."/>
            <person name="Mereny Z."/>
            <person name="Hegedus B."/>
            <person name="Baldrian P."/>
            <person name="Stursova M."/>
            <person name="Weitz H."/>
            <person name="Taylor A."/>
            <person name="Grigoriev I.V."/>
            <person name="Nagy L.G."/>
            <person name="Martin F."/>
            <person name="Kauserud H."/>
        </authorList>
    </citation>
    <scope>NUCLEOTIDE SEQUENCE</scope>
    <source>
        <strain evidence="8">CBHHK002</strain>
    </source>
</reference>
<dbReference type="PANTHER" id="PTHR31845:SF17">
    <property type="entry name" value="ZN(II)2CYS6 TRANSCRIPTION FACTOR (EUROFUNG)"/>
    <property type="match status" value="1"/>
</dbReference>
<dbReference type="AlphaFoldDB" id="A0AAD6ZSS1"/>
<dbReference type="GO" id="GO:0005634">
    <property type="term" value="C:nucleus"/>
    <property type="evidence" value="ECO:0007669"/>
    <property type="project" value="UniProtKB-SubCell"/>
</dbReference>
<evidence type="ECO:0000313" key="8">
    <source>
        <dbReference type="EMBL" id="KAJ7337424.1"/>
    </source>
</evidence>
<evidence type="ECO:0000256" key="6">
    <source>
        <dbReference type="SAM" id="MobiDB-lite"/>
    </source>
</evidence>
<proteinExistence type="predicted"/>
<dbReference type="CDD" id="cd12148">
    <property type="entry name" value="fungal_TF_MHR"/>
    <property type="match status" value="1"/>
</dbReference>
<dbReference type="GO" id="GO:0008270">
    <property type="term" value="F:zinc ion binding"/>
    <property type="evidence" value="ECO:0007669"/>
    <property type="project" value="InterPro"/>
</dbReference>
<evidence type="ECO:0000256" key="1">
    <source>
        <dbReference type="ARBA" id="ARBA00004123"/>
    </source>
</evidence>
<feature type="domain" description="Zn(2)-C6 fungal-type" evidence="7">
    <location>
        <begin position="21"/>
        <end position="61"/>
    </location>
</feature>
<dbReference type="InterPro" id="IPR001138">
    <property type="entry name" value="Zn2Cys6_DnaBD"/>
</dbReference>